<keyword evidence="1" id="KW-1133">Transmembrane helix</keyword>
<evidence type="ECO:0000313" key="3">
    <source>
        <dbReference type="Proteomes" id="UP000189705"/>
    </source>
</evidence>
<dbReference type="InterPro" id="IPR036179">
    <property type="entry name" value="Ig-like_dom_sf"/>
</dbReference>
<dbReference type="InterPro" id="IPR013783">
    <property type="entry name" value="Ig-like_fold"/>
</dbReference>
<keyword evidence="1" id="KW-0812">Transmembrane</keyword>
<dbReference type="KEGG" id="asn:112548521"/>
<gene>
    <name evidence="4" type="primary">LOC112548521</name>
</gene>
<evidence type="ECO:0000313" key="4">
    <source>
        <dbReference type="RefSeq" id="XP_025050314.1"/>
    </source>
</evidence>
<dbReference type="AlphaFoldDB" id="A0A3Q0FSL4"/>
<dbReference type="InterPro" id="IPR007110">
    <property type="entry name" value="Ig-like_dom"/>
</dbReference>
<reference evidence="4" key="1">
    <citation type="submission" date="2025-08" db="UniProtKB">
        <authorList>
            <consortium name="RefSeq"/>
        </authorList>
    </citation>
    <scope>IDENTIFICATION</scope>
</reference>
<keyword evidence="1" id="KW-0472">Membrane</keyword>
<name>A0A3Q0FSL4_ALLSI</name>
<organism evidence="3 4">
    <name type="scientific">Alligator sinensis</name>
    <name type="common">Chinese alligator</name>
    <dbReference type="NCBI Taxonomy" id="38654"/>
    <lineage>
        <taxon>Eukaryota</taxon>
        <taxon>Metazoa</taxon>
        <taxon>Chordata</taxon>
        <taxon>Craniata</taxon>
        <taxon>Vertebrata</taxon>
        <taxon>Euteleostomi</taxon>
        <taxon>Archelosauria</taxon>
        <taxon>Archosauria</taxon>
        <taxon>Crocodylia</taxon>
        <taxon>Alligatoridae</taxon>
        <taxon>Alligatorinae</taxon>
        <taxon>Alligator</taxon>
    </lineage>
</organism>
<dbReference type="RefSeq" id="XP_025050314.1">
    <property type="nucleotide sequence ID" value="XM_025194529.1"/>
</dbReference>
<proteinExistence type="predicted"/>
<dbReference type="Gene3D" id="2.60.40.10">
    <property type="entry name" value="Immunoglobulins"/>
    <property type="match status" value="1"/>
</dbReference>
<feature type="transmembrane region" description="Helical" evidence="1">
    <location>
        <begin position="45"/>
        <end position="65"/>
    </location>
</feature>
<dbReference type="InParanoid" id="A0A3Q0FSL4"/>
<feature type="domain" description="Ig-like" evidence="2">
    <location>
        <begin position="74"/>
        <end position="188"/>
    </location>
</feature>
<evidence type="ECO:0000256" key="1">
    <source>
        <dbReference type="SAM" id="Phobius"/>
    </source>
</evidence>
<protein>
    <submittedName>
        <fullName evidence="4">Uncharacterized protein LOC112548521 isoform X1</fullName>
    </submittedName>
</protein>
<evidence type="ECO:0000259" key="2">
    <source>
        <dbReference type="PROSITE" id="PS50835"/>
    </source>
</evidence>
<dbReference type="PROSITE" id="PS50835">
    <property type="entry name" value="IG_LIKE"/>
    <property type="match status" value="1"/>
</dbReference>
<dbReference type="SUPFAM" id="SSF48726">
    <property type="entry name" value="Immunoglobulin"/>
    <property type="match status" value="1"/>
</dbReference>
<accession>A0A3Q0FSL4</accession>
<sequence length="243" mass="27316">MLLDTVMFIIIYGEPLNVCLSRAPINLNPPLPCFLFPVLSTEREIILGTLPAVAGLAAIIVYCCMKRRKGWAVPYSVSEVQIPEQCLLGQEVTLCCSMEGTFPKHVAVTWERIRSKYRTVPESAGDQEIPEHQPILPALPQSWRETEERAGTCLPSSLTFTPTLQDDGAGVQCTFLHGVKRIREERVSPEIRVWGECPETLLPPPRVVRACCCQGGWRCRWTSFSARPQVSEIQVLPEWDPRD</sequence>
<dbReference type="Proteomes" id="UP000189705">
    <property type="component" value="Unplaced"/>
</dbReference>
<keyword evidence="3" id="KW-1185">Reference proteome</keyword>
<dbReference type="GeneID" id="112548521"/>